<keyword evidence="3" id="KW-1185">Reference proteome</keyword>
<reference evidence="2" key="1">
    <citation type="submission" date="2022-10" db="EMBL/GenBank/DDBJ databases">
        <title>Hoeflea sp. G2-23, isolated from marine algae.</title>
        <authorList>
            <person name="Kristyanto S."/>
            <person name="Kim J.M."/>
            <person name="Jeon C.O."/>
        </authorList>
    </citation>
    <scope>NUCLEOTIDE SEQUENCE</scope>
    <source>
        <strain evidence="2">G2-23</strain>
    </source>
</reference>
<evidence type="ECO:0000256" key="1">
    <source>
        <dbReference type="SAM" id="Phobius"/>
    </source>
</evidence>
<keyword evidence="1" id="KW-1133">Transmembrane helix</keyword>
<dbReference type="EMBL" id="JAOVZR010000001">
    <property type="protein sequence ID" value="MCY0146317.1"/>
    <property type="molecule type" value="Genomic_DNA"/>
</dbReference>
<evidence type="ECO:0000313" key="2">
    <source>
        <dbReference type="EMBL" id="MCY0146317.1"/>
    </source>
</evidence>
<feature type="transmembrane region" description="Helical" evidence="1">
    <location>
        <begin position="20"/>
        <end position="40"/>
    </location>
</feature>
<organism evidence="2 3">
    <name type="scientific">Hoeflea algicola</name>
    <dbReference type="NCBI Taxonomy" id="2983763"/>
    <lineage>
        <taxon>Bacteria</taxon>
        <taxon>Pseudomonadati</taxon>
        <taxon>Pseudomonadota</taxon>
        <taxon>Alphaproteobacteria</taxon>
        <taxon>Hyphomicrobiales</taxon>
        <taxon>Rhizobiaceae</taxon>
        <taxon>Hoeflea</taxon>
    </lineage>
</organism>
<gene>
    <name evidence="2" type="ORF">OEG84_00925</name>
</gene>
<keyword evidence="1" id="KW-0472">Membrane</keyword>
<evidence type="ECO:0000313" key="3">
    <source>
        <dbReference type="Proteomes" id="UP001073227"/>
    </source>
</evidence>
<accession>A0ABT3Z3H2</accession>
<protein>
    <submittedName>
        <fullName evidence="2">Uncharacterized protein</fullName>
    </submittedName>
</protein>
<keyword evidence="1" id="KW-0812">Transmembrane</keyword>
<dbReference type="Proteomes" id="UP001073227">
    <property type="component" value="Unassembled WGS sequence"/>
</dbReference>
<sequence length="55" mass="5939">MRNRPSALSARNYSATWQTWNQIRALACTAAVLLTGVGLIKIGSISPTQKCPHAN</sequence>
<dbReference type="RefSeq" id="WP_267651996.1">
    <property type="nucleotide sequence ID" value="NZ_JAOVZR010000001.1"/>
</dbReference>
<proteinExistence type="predicted"/>
<name>A0ABT3Z3H2_9HYPH</name>
<comment type="caution">
    <text evidence="2">The sequence shown here is derived from an EMBL/GenBank/DDBJ whole genome shotgun (WGS) entry which is preliminary data.</text>
</comment>